<proteinExistence type="predicted"/>
<dbReference type="PANTHER" id="PTHR43547">
    <property type="entry name" value="TWO-COMPONENT HISTIDINE KINASE"/>
    <property type="match status" value="1"/>
</dbReference>
<dbReference type="InterPro" id="IPR003661">
    <property type="entry name" value="HisK_dim/P_dom"/>
</dbReference>
<evidence type="ECO:0000256" key="13">
    <source>
        <dbReference type="SAM" id="Phobius"/>
    </source>
</evidence>
<dbReference type="InterPro" id="IPR011047">
    <property type="entry name" value="Quinoprotein_ADH-like_sf"/>
</dbReference>
<keyword evidence="4 17" id="KW-0808">Transferase</keyword>
<dbReference type="KEGG" id="bcel:BcellWH2_01446"/>
<keyword evidence="5" id="KW-0547">Nucleotide-binding</keyword>
<dbReference type="PROSITE" id="PS01124">
    <property type="entry name" value="HTH_ARAC_FAMILY_2"/>
    <property type="match status" value="1"/>
</dbReference>
<dbReference type="InterPro" id="IPR004358">
    <property type="entry name" value="Sig_transdc_His_kin-like_C"/>
</dbReference>
<feature type="modified residue" description="4-aspartylphosphate" evidence="12">
    <location>
        <position position="1106"/>
    </location>
</feature>
<dbReference type="PATRIC" id="fig|246787.4.peg.1489"/>
<keyword evidence="13" id="KW-1133">Transmembrane helix</keyword>
<sequence length="1301" mass="147136">MRTDNNDIMIKYIFTLLIFLLQCFTLFAGSFRPLSIKEGLSSRQVFQVSKDSAGFIWAYTHMGVDRYDGNEIKHYQLDETVESKDHILSSTTMTCDYSGNIWIALKNGKIYAYDNRTDAFQLRVDASGYLSSPVLNNILFDVDNRLWLCMSTGVYCWEEKSGLLLAGLKGQCANCIVQIDDTEFCAGTNKGIYRLKRADKTGFSSEEAIPLPAEMHVESLCAFEDKLFVGTFSDGAFVVDKSTRKVRSFKEFIPHVPIRTFAQAPDNTLLIGADGAGVFQIDRTTERLLKHYITNEDDERSLNGNTVSDICVDEFGGIWVSTSTNGISYLDPNIPDVRRMKHEQNNTNSLKSDHINVIFQDSEGDCWYGTNNGVSLYRNKQRQWKHFLDGTEHGSKVVLALAEDSRGNIWVGGYGIGLYAIHKGTGKVQKMEKRKTGSDKGVATDYIYAIHAEGDYLWIGGIEGEFTRYNMLTNTYTYYPIDCVGDLKSGRDGSLLIAGCSGLAVFDKATGKAQWHQKFGDISLHYPIRCLLQSSSGDIWLATDGEGLVRFNPDRGEARAYTTDDGLASNSINSLSEDNDGRIWFSTEKELYCLDLSNDILISANDFLDITWGYYNPNSAFKLDDGCLAFGTAEGVITFSPSLNFGQHGPIELILTDFKLLYESVKAGMKGSLLKTNINDTQKIGLNYNQNSFSISFSAINFTAPHRIRYEYMLEGHNEEWEHSNSVRSVNYMYLSSGTYTFRLRAFDKYTGQQIGERSLKVVISSPYWVSWWALLFYFILLSVFVYIFVQYRRHKANEDRVKEKIRSFISIAHDIRTPISLIKAPLSELEAQRELPEESKKTVAVAVKNAEKLLSMVTQLLDLQKTELHAECLKVSPYDIKAYLEEKIAEFHMAVLQKGVEIQLKTEADMPQVWMDRDKMDHIVDNLLSNALKYTEKGIIYITVRTTKKKWSIEVKDTGIGIPKEEQRNIFHEYYRAQNAMNFQETGSGIGLMITRRIVKQHHGDISFSSTEGKGTTFTVTFPLKIKSGIVVERKENTQEIPAVDTFPEQEDAGKNVLLLAEDDKDMREYLMNSLSSEYKVIGVPDGGKALEMAREINPDIIISDIVMPVLEGDELCRILKSSVDTSHIPVILLTALSERENIIFGLEAGANDYIIKPFDLSVLKVRIRNILQNRQHLRDTVLSMDTPPEDTDYTSQLDKEFMDKVMEVIDEELSNSEFSINDFCRMLGMSRTSVYNKIKTLTGQGPNDFIRIVRLNKAKELLASRRFSIGEVSSMVGFSDSKYFSTCFKKQFGTSPSKI</sequence>
<feature type="transmembrane region" description="Helical" evidence="13">
    <location>
        <begin position="768"/>
        <end position="790"/>
    </location>
</feature>
<dbReference type="PRINTS" id="PR00344">
    <property type="entry name" value="BCTRLSENSOR"/>
</dbReference>
<evidence type="ECO:0000256" key="2">
    <source>
        <dbReference type="ARBA" id="ARBA00012438"/>
    </source>
</evidence>
<dbReference type="InterPro" id="IPR005467">
    <property type="entry name" value="His_kinase_dom"/>
</dbReference>
<dbReference type="SUPFAM" id="SSF55874">
    <property type="entry name" value="ATPase domain of HSP90 chaperone/DNA topoisomerase II/histidine kinase"/>
    <property type="match status" value="1"/>
</dbReference>
<dbReference type="Gene3D" id="2.60.40.10">
    <property type="entry name" value="Immunoglobulins"/>
    <property type="match status" value="1"/>
</dbReference>
<dbReference type="InterPro" id="IPR003594">
    <property type="entry name" value="HATPase_dom"/>
</dbReference>
<evidence type="ECO:0000256" key="8">
    <source>
        <dbReference type="ARBA" id="ARBA00023012"/>
    </source>
</evidence>
<dbReference type="CDD" id="cd17574">
    <property type="entry name" value="REC_OmpR"/>
    <property type="match status" value="1"/>
</dbReference>
<dbReference type="FunFam" id="2.60.40.10:FF:000791">
    <property type="entry name" value="Two-component system sensor histidine kinase/response regulator"/>
    <property type="match status" value="1"/>
</dbReference>
<evidence type="ECO:0000256" key="11">
    <source>
        <dbReference type="ARBA" id="ARBA00023163"/>
    </source>
</evidence>
<dbReference type="GO" id="GO:0000155">
    <property type="term" value="F:phosphorelay sensor kinase activity"/>
    <property type="evidence" value="ECO:0007669"/>
    <property type="project" value="InterPro"/>
</dbReference>
<dbReference type="SMART" id="SM00342">
    <property type="entry name" value="HTH_ARAC"/>
    <property type="match status" value="1"/>
</dbReference>
<feature type="domain" description="HTH araC/xylS-type" evidence="14">
    <location>
        <begin position="1205"/>
        <end position="1301"/>
    </location>
</feature>
<evidence type="ECO:0000256" key="9">
    <source>
        <dbReference type="ARBA" id="ARBA00023015"/>
    </source>
</evidence>
<evidence type="ECO:0000256" key="1">
    <source>
        <dbReference type="ARBA" id="ARBA00000085"/>
    </source>
</evidence>
<evidence type="ECO:0000259" key="14">
    <source>
        <dbReference type="PROSITE" id="PS01124"/>
    </source>
</evidence>
<dbReference type="Pfam" id="PF07494">
    <property type="entry name" value="Reg_prop"/>
    <property type="match status" value="3"/>
</dbReference>
<dbReference type="SUPFAM" id="SSF50998">
    <property type="entry name" value="Quinoprotein alcohol dehydrogenase-like"/>
    <property type="match status" value="1"/>
</dbReference>
<dbReference type="Gene3D" id="2.130.10.10">
    <property type="entry name" value="YVTN repeat-like/Quinoprotein amine dehydrogenase"/>
    <property type="match status" value="3"/>
</dbReference>
<dbReference type="InterPro" id="IPR015943">
    <property type="entry name" value="WD40/YVTN_repeat-like_dom_sf"/>
</dbReference>
<protein>
    <recommendedName>
        <fullName evidence="2">histidine kinase</fullName>
        <ecNumber evidence="2">2.7.13.3</ecNumber>
    </recommendedName>
</protein>
<dbReference type="GO" id="GO:0005524">
    <property type="term" value="F:ATP binding"/>
    <property type="evidence" value="ECO:0007669"/>
    <property type="project" value="UniProtKB-KW"/>
</dbReference>
<keyword evidence="6 17" id="KW-0418">Kinase</keyword>
<dbReference type="GO" id="GO:0003700">
    <property type="term" value="F:DNA-binding transcription factor activity"/>
    <property type="evidence" value="ECO:0007669"/>
    <property type="project" value="InterPro"/>
</dbReference>
<feature type="domain" description="Histidine kinase" evidence="15">
    <location>
        <begin position="811"/>
        <end position="1027"/>
    </location>
</feature>
<evidence type="ECO:0000256" key="6">
    <source>
        <dbReference type="ARBA" id="ARBA00022777"/>
    </source>
</evidence>
<dbReference type="PROSITE" id="PS50110">
    <property type="entry name" value="RESPONSE_REGULATORY"/>
    <property type="match status" value="1"/>
</dbReference>
<evidence type="ECO:0000256" key="7">
    <source>
        <dbReference type="ARBA" id="ARBA00022840"/>
    </source>
</evidence>
<evidence type="ECO:0000313" key="17">
    <source>
        <dbReference type="EMBL" id="ALJ58707.1"/>
    </source>
</evidence>
<evidence type="ECO:0000313" key="18">
    <source>
        <dbReference type="Proteomes" id="UP000061809"/>
    </source>
</evidence>
<gene>
    <name evidence="17" type="primary">todS_5</name>
    <name evidence="17" type="ORF">BcellWH2_01446</name>
</gene>
<reference evidence="17 18" key="1">
    <citation type="journal article" date="2015" name="Science">
        <title>Genetic determinants of in vivo fitness and diet responsiveness in multiple human gut Bacteroides.</title>
        <authorList>
            <person name="Wu M."/>
            <person name="McNulty N.P."/>
            <person name="Rodionov D.A."/>
            <person name="Khoroshkin M.S."/>
            <person name="Griffin N.W."/>
            <person name="Cheng J."/>
            <person name="Latreille P."/>
            <person name="Kerstetter R.A."/>
            <person name="Terrapon N."/>
            <person name="Henrissat B."/>
            <person name="Osterman A.L."/>
            <person name="Gordon J.I."/>
        </authorList>
    </citation>
    <scope>NUCLEOTIDE SEQUENCE [LARGE SCALE GENOMIC DNA]</scope>
    <source>
        <strain evidence="17 18">WH2</strain>
    </source>
</reference>
<evidence type="ECO:0000256" key="3">
    <source>
        <dbReference type="ARBA" id="ARBA00022553"/>
    </source>
</evidence>
<keyword evidence="7" id="KW-0067">ATP-binding</keyword>
<evidence type="ECO:0000256" key="12">
    <source>
        <dbReference type="PROSITE-ProRule" id="PRU00169"/>
    </source>
</evidence>
<dbReference type="InterPro" id="IPR018060">
    <property type="entry name" value="HTH_AraC"/>
</dbReference>
<feature type="domain" description="Response regulatory" evidence="16">
    <location>
        <begin position="1058"/>
        <end position="1173"/>
    </location>
</feature>
<keyword evidence="11" id="KW-0804">Transcription</keyword>
<dbReference type="SMART" id="SM00388">
    <property type="entry name" value="HisKA"/>
    <property type="match status" value="1"/>
</dbReference>
<dbReference type="InterPro" id="IPR011123">
    <property type="entry name" value="Y_Y_Y"/>
</dbReference>
<feature type="transmembrane region" description="Helical" evidence="13">
    <location>
        <begin position="12"/>
        <end position="31"/>
    </location>
</feature>
<keyword evidence="13" id="KW-0812">Transmembrane</keyword>
<dbReference type="InterPro" id="IPR011110">
    <property type="entry name" value="Reg_prop"/>
</dbReference>
<dbReference type="Pfam" id="PF07495">
    <property type="entry name" value="Y_Y_Y"/>
    <property type="match status" value="1"/>
</dbReference>
<evidence type="ECO:0000256" key="4">
    <source>
        <dbReference type="ARBA" id="ARBA00022679"/>
    </source>
</evidence>
<dbReference type="GO" id="GO:0043565">
    <property type="term" value="F:sequence-specific DNA binding"/>
    <property type="evidence" value="ECO:0007669"/>
    <property type="project" value="InterPro"/>
</dbReference>
<evidence type="ECO:0000256" key="5">
    <source>
        <dbReference type="ARBA" id="ARBA00022741"/>
    </source>
</evidence>
<dbReference type="SUPFAM" id="SSF63829">
    <property type="entry name" value="Calcium-dependent phosphotriesterase"/>
    <property type="match status" value="1"/>
</dbReference>
<keyword evidence="10" id="KW-0238">DNA-binding</keyword>
<dbReference type="FunFam" id="3.30.565.10:FF:000037">
    <property type="entry name" value="Hybrid sensor histidine kinase/response regulator"/>
    <property type="match status" value="1"/>
</dbReference>
<dbReference type="SMART" id="SM00448">
    <property type="entry name" value="REC"/>
    <property type="match status" value="1"/>
</dbReference>
<dbReference type="PROSITE" id="PS00041">
    <property type="entry name" value="HTH_ARAC_FAMILY_1"/>
    <property type="match status" value="1"/>
</dbReference>
<name>A0A0N7IEY6_9BACE</name>
<dbReference type="InterPro" id="IPR009057">
    <property type="entry name" value="Homeodomain-like_sf"/>
</dbReference>
<dbReference type="SMART" id="SM00387">
    <property type="entry name" value="HATPase_c"/>
    <property type="match status" value="1"/>
</dbReference>
<dbReference type="Pfam" id="PF02518">
    <property type="entry name" value="HATPase_c"/>
    <property type="match status" value="1"/>
</dbReference>
<keyword evidence="9" id="KW-0805">Transcription regulation</keyword>
<dbReference type="Pfam" id="PF00072">
    <property type="entry name" value="Response_reg"/>
    <property type="match status" value="1"/>
</dbReference>
<accession>A0A0N7IEY6</accession>
<dbReference type="InterPro" id="IPR013783">
    <property type="entry name" value="Ig-like_fold"/>
</dbReference>
<dbReference type="FunFam" id="1.10.10.60:FF:000284">
    <property type="entry name" value="Two-component system sensor histidine kinase/response regulator"/>
    <property type="match status" value="1"/>
</dbReference>
<evidence type="ECO:0000259" key="16">
    <source>
        <dbReference type="PROSITE" id="PS50110"/>
    </source>
</evidence>
<dbReference type="InterPro" id="IPR001789">
    <property type="entry name" value="Sig_transdc_resp-reg_receiver"/>
</dbReference>
<dbReference type="Gene3D" id="3.30.565.10">
    <property type="entry name" value="Histidine kinase-like ATPase, C-terminal domain"/>
    <property type="match status" value="1"/>
</dbReference>
<dbReference type="InterPro" id="IPR036890">
    <property type="entry name" value="HATPase_C_sf"/>
</dbReference>
<keyword evidence="13" id="KW-0472">Membrane</keyword>
<dbReference type="SUPFAM" id="SSF52172">
    <property type="entry name" value="CheY-like"/>
    <property type="match status" value="1"/>
</dbReference>
<organism evidence="17 18">
    <name type="scientific">Bacteroides cellulosilyticus</name>
    <dbReference type="NCBI Taxonomy" id="246787"/>
    <lineage>
        <taxon>Bacteria</taxon>
        <taxon>Pseudomonadati</taxon>
        <taxon>Bacteroidota</taxon>
        <taxon>Bacteroidia</taxon>
        <taxon>Bacteroidales</taxon>
        <taxon>Bacteroidaceae</taxon>
        <taxon>Bacteroides</taxon>
    </lineage>
</organism>
<dbReference type="PROSITE" id="PS50109">
    <property type="entry name" value="HIS_KIN"/>
    <property type="match status" value="1"/>
</dbReference>
<dbReference type="SUPFAM" id="SSF47384">
    <property type="entry name" value="Homodimeric domain of signal transducing histidine kinase"/>
    <property type="match status" value="1"/>
</dbReference>
<dbReference type="InterPro" id="IPR036097">
    <property type="entry name" value="HisK_dim/P_sf"/>
</dbReference>
<evidence type="ECO:0000256" key="10">
    <source>
        <dbReference type="ARBA" id="ARBA00023125"/>
    </source>
</evidence>
<comment type="catalytic activity">
    <reaction evidence="1">
        <text>ATP + protein L-histidine = ADP + protein N-phospho-L-histidine.</text>
        <dbReference type="EC" id="2.7.13.3"/>
    </reaction>
</comment>
<dbReference type="EMBL" id="CP012801">
    <property type="protein sequence ID" value="ALJ58707.1"/>
    <property type="molecule type" value="Genomic_DNA"/>
</dbReference>
<dbReference type="SUPFAM" id="SSF46689">
    <property type="entry name" value="Homeodomain-like"/>
    <property type="match status" value="1"/>
</dbReference>
<dbReference type="Gene3D" id="3.40.50.2300">
    <property type="match status" value="1"/>
</dbReference>
<dbReference type="EC" id="2.7.13.3" evidence="2"/>
<dbReference type="Gene3D" id="1.10.10.60">
    <property type="entry name" value="Homeodomain-like"/>
    <property type="match status" value="1"/>
</dbReference>
<dbReference type="InterPro" id="IPR011006">
    <property type="entry name" value="CheY-like_superfamily"/>
</dbReference>
<keyword evidence="3 12" id="KW-0597">Phosphoprotein</keyword>
<dbReference type="Gene3D" id="1.10.287.130">
    <property type="match status" value="1"/>
</dbReference>
<dbReference type="Pfam" id="PF12833">
    <property type="entry name" value="HTH_18"/>
    <property type="match status" value="1"/>
</dbReference>
<dbReference type="InterPro" id="IPR018062">
    <property type="entry name" value="HTH_AraC-typ_CS"/>
</dbReference>
<evidence type="ECO:0000259" key="15">
    <source>
        <dbReference type="PROSITE" id="PS50109"/>
    </source>
</evidence>
<dbReference type="CDD" id="cd00082">
    <property type="entry name" value="HisKA"/>
    <property type="match status" value="1"/>
</dbReference>
<dbReference type="Proteomes" id="UP000061809">
    <property type="component" value="Chromosome"/>
</dbReference>
<keyword evidence="8" id="KW-0902">Two-component regulatory system</keyword>
<dbReference type="PANTHER" id="PTHR43547:SF2">
    <property type="entry name" value="HYBRID SIGNAL TRANSDUCTION HISTIDINE KINASE C"/>
    <property type="match status" value="1"/>
</dbReference>
<dbReference type="Pfam" id="PF00512">
    <property type="entry name" value="HisKA"/>
    <property type="match status" value="1"/>
</dbReference>